<dbReference type="AlphaFoldDB" id="E3J2I7"/>
<dbReference type="STRING" id="298654.FraEuI1c_2467"/>
<dbReference type="EMBL" id="CP002299">
    <property type="protein sequence ID" value="ADP80501.1"/>
    <property type="molecule type" value="Genomic_DNA"/>
</dbReference>
<proteinExistence type="predicted"/>
<name>E3J2I7_PSEI1</name>
<evidence type="ECO:0000313" key="2">
    <source>
        <dbReference type="Proteomes" id="UP000002484"/>
    </source>
</evidence>
<dbReference type="RefSeq" id="WP_013423619.1">
    <property type="nucleotide sequence ID" value="NC_014666.1"/>
</dbReference>
<dbReference type="InParanoid" id="E3J2I7"/>
<organism evidence="1 2">
    <name type="scientific">Pseudofrankia inefficax (strain DSM 45817 / CECT 9037 / DDB 130130 / EuI1c)</name>
    <name type="common">Frankia inefficax</name>
    <dbReference type="NCBI Taxonomy" id="298654"/>
    <lineage>
        <taxon>Bacteria</taxon>
        <taxon>Bacillati</taxon>
        <taxon>Actinomycetota</taxon>
        <taxon>Actinomycetes</taxon>
        <taxon>Frankiales</taxon>
        <taxon>Frankiaceae</taxon>
        <taxon>Pseudofrankia</taxon>
    </lineage>
</organism>
<dbReference type="KEGG" id="fri:FraEuI1c_2467"/>
<sequence>MSAANDRLVEGIALITAAASHDLAQLAAEIRRAIVLAAGLPEPYGDSDDGGSGDDQSAAELLRELAASNPDALAEATSKIIEEAGMRIAAVAYLAAALNGQGRPSLEHIALILAAEAQDEA</sequence>
<dbReference type="Proteomes" id="UP000002484">
    <property type="component" value="Chromosome"/>
</dbReference>
<evidence type="ECO:0000313" key="1">
    <source>
        <dbReference type="EMBL" id="ADP80501.1"/>
    </source>
</evidence>
<accession>E3J2I7</accession>
<gene>
    <name evidence="1" type="ordered locus">FraEuI1c_2467</name>
</gene>
<reference evidence="1 2" key="1">
    <citation type="submission" date="2010-10" db="EMBL/GenBank/DDBJ databases">
        <title>Complete sequence of Frankia sp. EuI1c.</title>
        <authorList>
            <consortium name="US DOE Joint Genome Institute"/>
            <person name="Lucas S."/>
            <person name="Copeland A."/>
            <person name="Lapidus A."/>
            <person name="Cheng J.-F."/>
            <person name="Bruce D."/>
            <person name="Goodwin L."/>
            <person name="Pitluck S."/>
            <person name="Chertkov O."/>
            <person name="Detter J.C."/>
            <person name="Han C."/>
            <person name="Tapia R."/>
            <person name="Land M."/>
            <person name="Hauser L."/>
            <person name="Jeffries C."/>
            <person name="Kyrpides N."/>
            <person name="Ivanova N."/>
            <person name="Mikhailova N."/>
            <person name="Beauchemin N."/>
            <person name="Sen A."/>
            <person name="Sur S.A."/>
            <person name="Gtari M."/>
            <person name="Wall L."/>
            <person name="Tisa L."/>
            <person name="Woyke T."/>
        </authorList>
    </citation>
    <scope>NUCLEOTIDE SEQUENCE [LARGE SCALE GENOMIC DNA]</scope>
    <source>
        <strain evidence="2">DSM 45817 / CECT 9037 / EuI1c</strain>
    </source>
</reference>
<keyword evidence="2" id="KW-1185">Reference proteome</keyword>
<dbReference type="HOGENOM" id="CLU_2034654_0_0_11"/>
<protein>
    <submittedName>
        <fullName evidence="1">Uncharacterized protein</fullName>
    </submittedName>
</protein>